<dbReference type="Pfam" id="PF09679">
    <property type="entry name" value="TraQ"/>
    <property type="match status" value="1"/>
</dbReference>
<keyword evidence="2" id="KW-1133">Transmembrane helix</keyword>
<feature type="compositionally biased region" description="Basic and acidic residues" evidence="1">
    <location>
        <begin position="71"/>
        <end position="83"/>
    </location>
</feature>
<keyword evidence="2" id="KW-0812">Transmembrane</keyword>
<proteinExistence type="predicted"/>
<dbReference type="InterPro" id="IPR014112">
    <property type="entry name" value="TraQ_proteobacteria"/>
</dbReference>
<feature type="transmembrane region" description="Helical" evidence="2">
    <location>
        <begin position="12"/>
        <end position="30"/>
    </location>
</feature>
<evidence type="ECO:0000256" key="2">
    <source>
        <dbReference type="SAM" id="Phobius"/>
    </source>
</evidence>
<dbReference type="RefSeq" id="WP_172691703.1">
    <property type="nucleotide sequence ID" value="NZ_LT575491.1"/>
</dbReference>
<organism evidence="3">
    <name type="scientific">Serratia marcescens</name>
    <dbReference type="NCBI Taxonomy" id="615"/>
    <lineage>
        <taxon>Bacteria</taxon>
        <taxon>Pseudomonadati</taxon>
        <taxon>Pseudomonadota</taxon>
        <taxon>Gammaproteobacteria</taxon>
        <taxon>Enterobacterales</taxon>
        <taxon>Yersiniaceae</taxon>
        <taxon>Serratia</taxon>
    </lineage>
</organism>
<sequence length="104" mass="11461">MRKFKFPDIDATGGWVAAFGVWFHIVAGLVHRAPDMAVTLAEFIALTLTVCGGYKILDELARVPKRQREEAEKQAYIAAHREQAPSPATTDEQHGAGEVQNADR</sequence>
<accession>A0A1C3HN26</accession>
<gene>
    <name evidence="3" type="ORF">PWN146_05222</name>
</gene>
<dbReference type="AlphaFoldDB" id="A0A1C3HN26"/>
<evidence type="ECO:0000313" key="3">
    <source>
        <dbReference type="EMBL" id="SAY46453.1"/>
    </source>
</evidence>
<protein>
    <submittedName>
        <fullName evidence="3">Type-F conjugative transfer system pilin chaperone (TraQ)</fullName>
    </submittedName>
</protein>
<keyword evidence="2" id="KW-0472">Membrane</keyword>
<reference evidence="3" key="1">
    <citation type="submission" date="2016-05" db="EMBL/GenBank/DDBJ databases">
        <authorList>
            <person name="Lavstsen T."/>
            <person name="Jespersen J.S."/>
        </authorList>
    </citation>
    <scope>NUCLEOTIDE SEQUENCE</scope>
    <source>
        <strain evidence="3">PWN146_assembly</strain>
    </source>
</reference>
<dbReference type="EMBL" id="LT575491">
    <property type="protein sequence ID" value="SAY46453.1"/>
    <property type="molecule type" value="Genomic_DNA"/>
</dbReference>
<feature type="compositionally biased region" description="Basic and acidic residues" evidence="1">
    <location>
        <begin position="91"/>
        <end position="104"/>
    </location>
</feature>
<feature type="transmembrane region" description="Helical" evidence="2">
    <location>
        <begin position="36"/>
        <end position="57"/>
    </location>
</feature>
<evidence type="ECO:0000256" key="1">
    <source>
        <dbReference type="SAM" id="MobiDB-lite"/>
    </source>
</evidence>
<feature type="region of interest" description="Disordered" evidence="1">
    <location>
        <begin position="71"/>
        <end position="104"/>
    </location>
</feature>
<name>A0A1C3HN26_SERMA</name>